<keyword evidence="3" id="KW-1185">Reference proteome</keyword>
<accession>A0ABU8TZC5</accession>
<feature type="region of interest" description="Disordered" evidence="1">
    <location>
        <begin position="369"/>
        <end position="398"/>
    </location>
</feature>
<sequence length="459" mass="50180">MRQHQRRDDALQQVLKYQALAANAEKHLAELRPMLAYTQSRLENAELQLKLAGERERARVGRQLGQAKQRLSRVRGQQERARNHRMTAEEQQEFWMTEALTAQEEISRLEREAQDLVVPQTTLEPARPDEVDDSDFETRLEHITAGGLEDEALIDEDLQPAPSDSDGDGIRGFLAAQDAVQSVSNSVLDKPDASADVQRQAALASVARALHMAGPARLARLVTELEGVVPSASAEPRLSFGKNVLVYLGLISGPEEPPEVIETWMRILMQAPLLIITVFQYVVAQEVAGRPDVDRWAGVVVGTVMCLPLLYGELRLARMPKLPARILAVLLHAAWSVLLLLDRLPWPAPDFGTQEGRRARAVLEKPLPAVADPPAGQVGKSGREAGGTRGSGCPAGRRALPFGARRAVFLSDASREMRGKNDDRRERKDRAAPGGLPLPSCPPRGELLRPGTGLPAGPA</sequence>
<feature type="region of interest" description="Disordered" evidence="1">
    <location>
        <begin position="60"/>
        <end position="88"/>
    </location>
</feature>
<reference evidence="2 3" key="1">
    <citation type="submission" date="2024-03" db="EMBL/GenBank/DDBJ databases">
        <title>Novel Streptomyces species of biotechnological and ecological value are a feature of Machair soil.</title>
        <authorList>
            <person name="Prole J.R."/>
            <person name="Goodfellow M."/>
            <person name="Allenby N."/>
            <person name="Ward A.C."/>
        </authorList>
    </citation>
    <scope>NUCLEOTIDE SEQUENCE [LARGE SCALE GENOMIC DNA]</scope>
    <source>
        <strain evidence="2 3">MS1.HAVA.3</strain>
    </source>
</reference>
<evidence type="ECO:0000313" key="3">
    <source>
        <dbReference type="Proteomes" id="UP001382904"/>
    </source>
</evidence>
<protein>
    <submittedName>
        <fullName evidence="2">Uncharacterized protein</fullName>
    </submittedName>
</protein>
<evidence type="ECO:0000313" key="2">
    <source>
        <dbReference type="EMBL" id="MEJ8640626.1"/>
    </source>
</evidence>
<feature type="region of interest" description="Disordered" evidence="1">
    <location>
        <begin position="411"/>
        <end position="459"/>
    </location>
</feature>
<evidence type="ECO:0000256" key="1">
    <source>
        <dbReference type="SAM" id="MobiDB-lite"/>
    </source>
</evidence>
<gene>
    <name evidence="2" type="ORF">WKI68_02565</name>
</gene>
<proteinExistence type="predicted"/>
<dbReference type="EMBL" id="JBBKAM010000002">
    <property type="protein sequence ID" value="MEJ8640626.1"/>
    <property type="molecule type" value="Genomic_DNA"/>
</dbReference>
<organism evidence="2 3">
    <name type="scientific">Streptomyces caledonius</name>
    <dbReference type="NCBI Taxonomy" id="3134107"/>
    <lineage>
        <taxon>Bacteria</taxon>
        <taxon>Bacillati</taxon>
        <taxon>Actinomycetota</taxon>
        <taxon>Actinomycetes</taxon>
        <taxon>Kitasatosporales</taxon>
        <taxon>Streptomycetaceae</taxon>
        <taxon>Streptomyces</taxon>
    </lineage>
</organism>
<feature type="compositionally biased region" description="Basic and acidic residues" evidence="1">
    <location>
        <begin position="413"/>
        <end position="431"/>
    </location>
</feature>
<dbReference type="Proteomes" id="UP001382904">
    <property type="component" value="Unassembled WGS sequence"/>
</dbReference>
<name>A0ABU8TZC5_9ACTN</name>
<comment type="caution">
    <text evidence="2">The sequence shown here is derived from an EMBL/GenBank/DDBJ whole genome shotgun (WGS) entry which is preliminary data.</text>
</comment>